<keyword evidence="3" id="KW-1185">Reference proteome</keyword>
<protein>
    <submittedName>
        <fullName evidence="2">Similar to Saccharomyces cerevisiae YDL183C Mitochondrial inner-membrane protein thought to be involved in the formation of an active mitochondrial K+/H+ exchanger (KHE) system</fullName>
    </submittedName>
</protein>
<evidence type="ECO:0000313" key="3">
    <source>
        <dbReference type="Proteomes" id="UP000644660"/>
    </source>
</evidence>
<keyword evidence="1" id="KW-1133">Transmembrane helix</keyword>
<dbReference type="InterPro" id="IPR018786">
    <property type="entry name" value="Mit_KHE1"/>
</dbReference>
<sequence>MLTRRFVGNLSNIATKGSILERYLNDPLKLVIIPINKHKLFVYCKHHDSLQNKKSRIQTTEKWVVNKFTSLWLKLVNSPKSYNQKIVKWVNQTIDRIPWPEASLLTIPGESYILKRLLHDEGQDILQHSPSRHVTTKEYKNLKPKPRIQPINLYFPLTDSWKSDSILKELRTFSEMGITNYKKRTMVYLSLIPFTLPIGLLPIVPNIPGFYLAYRSYCSYKAYIGAKHLKSLLDHGTGFNGDNKINLSELPDFTNLINNETYLTEKRVDALVQLLDIKETRNILLKAVRQETNSHS</sequence>
<dbReference type="GO" id="GO:0006813">
    <property type="term" value="P:potassium ion transport"/>
    <property type="evidence" value="ECO:0007669"/>
    <property type="project" value="TreeGrafter"/>
</dbReference>
<dbReference type="RefSeq" id="XP_041405831.1">
    <property type="nucleotide sequence ID" value="XM_041549897.1"/>
</dbReference>
<dbReference type="EMBL" id="CAEFZW010000003">
    <property type="protein sequence ID" value="CAB4253987.1"/>
    <property type="molecule type" value="Genomic_DNA"/>
</dbReference>
<keyword evidence="1" id="KW-0812">Transmembrane</keyword>
<dbReference type="AlphaFoldDB" id="A0A8H2ZJ83"/>
<comment type="caution">
    <text evidence="2">The sequence shown here is derived from an EMBL/GenBank/DDBJ whole genome shotgun (WGS) entry which is preliminary data.</text>
</comment>
<gene>
    <name evidence="2" type="ORF">KABA2_03S09878</name>
</gene>
<dbReference type="PANTHER" id="PTHR28062">
    <property type="entry name" value="K+-H+ EXCHANGE-LIKE PROTEIN"/>
    <property type="match status" value="1"/>
</dbReference>
<dbReference type="Proteomes" id="UP000644660">
    <property type="component" value="Unassembled WGS sequence"/>
</dbReference>
<dbReference type="OrthoDB" id="5562676at2759"/>
<feature type="transmembrane region" description="Helical" evidence="1">
    <location>
        <begin position="186"/>
        <end position="204"/>
    </location>
</feature>
<name>A0A8H2ZJ83_9SACH</name>
<evidence type="ECO:0000256" key="1">
    <source>
        <dbReference type="SAM" id="Phobius"/>
    </source>
</evidence>
<organism evidence="2 3">
    <name type="scientific">Maudiozyma barnettii</name>
    <dbReference type="NCBI Taxonomy" id="61262"/>
    <lineage>
        <taxon>Eukaryota</taxon>
        <taxon>Fungi</taxon>
        <taxon>Dikarya</taxon>
        <taxon>Ascomycota</taxon>
        <taxon>Saccharomycotina</taxon>
        <taxon>Saccharomycetes</taxon>
        <taxon>Saccharomycetales</taxon>
        <taxon>Saccharomycetaceae</taxon>
        <taxon>Maudiozyma</taxon>
    </lineage>
</organism>
<reference evidence="2 3" key="1">
    <citation type="submission" date="2020-05" db="EMBL/GenBank/DDBJ databases">
        <authorList>
            <person name="Casaregola S."/>
            <person name="Devillers H."/>
            <person name="Grondin C."/>
        </authorList>
    </citation>
    <scope>NUCLEOTIDE SEQUENCE [LARGE SCALE GENOMIC DNA]</scope>
    <source>
        <strain evidence="2 3">CLIB 1767</strain>
    </source>
</reference>
<dbReference type="Pfam" id="PF10173">
    <property type="entry name" value="Mit_KHE1"/>
    <property type="match status" value="1"/>
</dbReference>
<dbReference type="GO" id="GO:1902600">
    <property type="term" value="P:proton transmembrane transport"/>
    <property type="evidence" value="ECO:0007669"/>
    <property type="project" value="TreeGrafter"/>
</dbReference>
<accession>A0A8H2ZJ83</accession>
<dbReference type="GeneID" id="64856962"/>
<proteinExistence type="predicted"/>
<dbReference type="PANTHER" id="PTHR28062:SF1">
    <property type="entry name" value="TRANSMEMBRANE PROTEIN"/>
    <property type="match status" value="1"/>
</dbReference>
<keyword evidence="1" id="KW-0472">Membrane</keyword>
<dbReference type="GO" id="GO:0005743">
    <property type="term" value="C:mitochondrial inner membrane"/>
    <property type="evidence" value="ECO:0007669"/>
    <property type="project" value="TreeGrafter"/>
</dbReference>
<evidence type="ECO:0000313" key="2">
    <source>
        <dbReference type="EMBL" id="CAB4253987.1"/>
    </source>
</evidence>